<gene>
    <name evidence="1" type="ORF">F7Q99_20080</name>
</gene>
<organism evidence="1 2">
    <name type="scientific">Streptomyces kaniharaensis</name>
    <dbReference type="NCBI Taxonomy" id="212423"/>
    <lineage>
        <taxon>Bacteria</taxon>
        <taxon>Bacillati</taxon>
        <taxon>Actinomycetota</taxon>
        <taxon>Actinomycetes</taxon>
        <taxon>Kitasatosporales</taxon>
        <taxon>Streptomycetaceae</taxon>
        <taxon>Streptomyces</taxon>
    </lineage>
</organism>
<accession>A0A6N7KSK5</accession>
<dbReference type="RefSeq" id="WP_153463300.1">
    <property type="nucleotide sequence ID" value="NZ_WBOF01000001.1"/>
</dbReference>
<evidence type="ECO:0000313" key="1">
    <source>
        <dbReference type="EMBL" id="MQS14500.1"/>
    </source>
</evidence>
<protein>
    <submittedName>
        <fullName evidence="1">Uncharacterized protein</fullName>
    </submittedName>
</protein>
<sequence length="157" mass="17188">MTPSLALVATVTGTLITLAPIDPAAVRASLRTLDPDAPFEQTAEVTADLRLIDHITTWLPAWQQHGLAALDHKLRLRDQSENRLLAAHGYPIPTEQQQYRARQAIAAATAAIQTAADQAHPPTECPACHGWEDCPDADRAYRNALHTAWVNRWTTSA</sequence>
<proteinExistence type="predicted"/>
<dbReference type="OrthoDB" id="4351040at2"/>
<dbReference type="AlphaFoldDB" id="A0A6N7KSK5"/>
<reference evidence="1 2" key="1">
    <citation type="submission" date="2019-09" db="EMBL/GenBank/DDBJ databases">
        <title>Genome Sequences of Streptomyces kaniharaensis ATCC 21070.</title>
        <authorList>
            <person name="Zhu W."/>
            <person name="De Crecy-Lagard V."/>
            <person name="Richards N.G."/>
        </authorList>
    </citation>
    <scope>NUCLEOTIDE SEQUENCE [LARGE SCALE GENOMIC DNA]</scope>
    <source>
        <strain evidence="1 2">SF-557</strain>
    </source>
</reference>
<keyword evidence="2" id="KW-1185">Reference proteome</keyword>
<name>A0A6N7KSK5_9ACTN</name>
<evidence type="ECO:0000313" key="2">
    <source>
        <dbReference type="Proteomes" id="UP000450000"/>
    </source>
</evidence>
<comment type="caution">
    <text evidence="1">The sequence shown here is derived from an EMBL/GenBank/DDBJ whole genome shotgun (WGS) entry which is preliminary data.</text>
</comment>
<dbReference type="EMBL" id="WBOF01000001">
    <property type="protein sequence ID" value="MQS14500.1"/>
    <property type="molecule type" value="Genomic_DNA"/>
</dbReference>
<dbReference type="Proteomes" id="UP000450000">
    <property type="component" value="Unassembled WGS sequence"/>
</dbReference>